<dbReference type="InterPro" id="IPR050250">
    <property type="entry name" value="Macrolide_Exporter_MacB"/>
</dbReference>
<comment type="caution">
    <text evidence="3">The sequence shown here is derived from an EMBL/GenBank/DDBJ whole genome shotgun (WGS) entry which is preliminary data.</text>
</comment>
<feature type="domain" description="MacB-like periplasmic core" evidence="2">
    <location>
        <begin position="21"/>
        <end position="146"/>
    </location>
</feature>
<keyword evidence="1" id="KW-0812">Transmembrane</keyword>
<sequence length="148" mass="14990">MKLIDFLVTALKSLSSNKLRSSLTMLGMIIGVGAVIGLMSVGRGAQAMVTSTFEQMGTNAIYVIPSSPGAGVAGIGMGAPTLSLDDAEALANPAYVPSAVAVAPISTNYAEVIAGNESAVTSITGTTPEYQGALNYSLASGQFISERN</sequence>
<gene>
    <name evidence="3" type="ORF">S01H4_52018</name>
</gene>
<evidence type="ECO:0000256" key="1">
    <source>
        <dbReference type="SAM" id="Phobius"/>
    </source>
</evidence>
<name>X1CMC5_9ZZZZ</name>
<dbReference type="GO" id="GO:0005886">
    <property type="term" value="C:plasma membrane"/>
    <property type="evidence" value="ECO:0007669"/>
    <property type="project" value="TreeGrafter"/>
</dbReference>
<organism evidence="3">
    <name type="scientific">marine sediment metagenome</name>
    <dbReference type="NCBI Taxonomy" id="412755"/>
    <lineage>
        <taxon>unclassified sequences</taxon>
        <taxon>metagenomes</taxon>
        <taxon>ecological metagenomes</taxon>
    </lineage>
</organism>
<keyword evidence="1" id="KW-1133">Transmembrane helix</keyword>
<feature type="transmembrane region" description="Helical" evidence="1">
    <location>
        <begin position="21"/>
        <end position="41"/>
    </location>
</feature>
<dbReference type="Pfam" id="PF12704">
    <property type="entry name" value="MacB_PCD"/>
    <property type="match status" value="1"/>
</dbReference>
<evidence type="ECO:0000313" key="3">
    <source>
        <dbReference type="EMBL" id="GAH09551.1"/>
    </source>
</evidence>
<keyword evidence="1" id="KW-0472">Membrane</keyword>
<evidence type="ECO:0000259" key="2">
    <source>
        <dbReference type="Pfam" id="PF12704"/>
    </source>
</evidence>
<feature type="non-terminal residue" evidence="3">
    <location>
        <position position="148"/>
    </location>
</feature>
<dbReference type="InterPro" id="IPR025857">
    <property type="entry name" value="MacB_PCD"/>
</dbReference>
<reference evidence="3" key="1">
    <citation type="journal article" date="2014" name="Front. Microbiol.">
        <title>High frequency of phylogenetically diverse reductive dehalogenase-homologous genes in deep subseafloor sedimentary metagenomes.</title>
        <authorList>
            <person name="Kawai M."/>
            <person name="Futagami T."/>
            <person name="Toyoda A."/>
            <person name="Takaki Y."/>
            <person name="Nishi S."/>
            <person name="Hori S."/>
            <person name="Arai W."/>
            <person name="Tsubouchi T."/>
            <person name="Morono Y."/>
            <person name="Uchiyama I."/>
            <person name="Ito T."/>
            <person name="Fujiyama A."/>
            <person name="Inagaki F."/>
            <person name="Takami H."/>
        </authorList>
    </citation>
    <scope>NUCLEOTIDE SEQUENCE</scope>
    <source>
        <strain evidence="3">Expedition CK06-06</strain>
    </source>
</reference>
<dbReference type="EMBL" id="BART01029676">
    <property type="protein sequence ID" value="GAH09551.1"/>
    <property type="molecule type" value="Genomic_DNA"/>
</dbReference>
<dbReference type="PANTHER" id="PTHR30572:SF4">
    <property type="entry name" value="ABC TRANSPORTER PERMEASE YTRF"/>
    <property type="match status" value="1"/>
</dbReference>
<dbReference type="PANTHER" id="PTHR30572">
    <property type="entry name" value="MEMBRANE COMPONENT OF TRANSPORTER-RELATED"/>
    <property type="match status" value="1"/>
</dbReference>
<dbReference type="AlphaFoldDB" id="X1CMC5"/>
<proteinExistence type="predicted"/>
<accession>X1CMC5</accession>
<protein>
    <recommendedName>
        <fullName evidence="2">MacB-like periplasmic core domain-containing protein</fullName>
    </recommendedName>
</protein>
<dbReference type="GO" id="GO:0022857">
    <property type="term" value="F:transmembrane transporter activity"/>
    <property type="evidence" value="ECO:0007669"/>
    <property type="project" value="TreeGrafter"/>
</dbReference>